<proteinExistence type="inferred from homology"/>
<evidence type="ECO:0000256" key="13">
    <source>
        <dbReference type="ARBA" id="ARBA00023125"/>
    </source>
</evidence>
<dbReference type="EMBL" id="RJVU01054669">
    <property type="protein sequence ID" value="ROL01498.1"/>
    <property type="molecule type" value="Genomic_DNA"/>
</dbReference>
<feature type="domain" description="PA" evidence="21">
    <location>
        <begin position="1411"/>
        <end position="1476"/>
    </location>
</feature>
<dbReference type="CDD" id="cd02128">
    <property type="entry name" value="PA_TfR"/>
    <property type="match status" value="1"/>
</dbReference>
<dbReference type="FunFam" id="1.20.930.40:FF:000002">
    <property type="entry name" value="Transferrin receptor protein 1"/>
    <property type="match status" value="1"/>
</dbReference>
<dbReference type="GO" id="GO:0042162">
    <property type="term" value="F:telomeric DNA binding"/>
    <property type="evidence" value="ECO:0007669"/>
    <property type="project" value="TreeGrafter"/>
</dbReference>
<keyword evidence="18" id="KW-0539">Nucleus</keyword>
<dbReference type="GO" id="GO:0045740">
    <property type="term" value="P:positive regulation of DNA replication"/>
    <property type="evidence" value="ECO:0007669"/>
    <property type="project" value="TreeGrafter"/>
</dbReference>
<dbReference type="Pfam" id="PF02225">
    <property type="entry name" value="PA"/>
    <property type="match status" value="1"/>
</dbReference>
<dbReference type="InterPro" id="IPR036757">
    <property type="entry name" value="TFR-like_dimer_dom_sf"/>
</dbReference>
<keyword evidence="9 20" id="KW-0812">Transmembrane</keyword>
<dbReference type="PANTHER" id="PTHR14865:SF2">
    <property type="entry name" value="CST COMPLEX SUBUNIT CTC1"/>
    <property type="match status" value="1"/>
</dbReference>
<dbReference type="Proteomes" id="UP000281406">
    <property type="component" value="Unassembled WGS sequence"/>
</dbReference>
<dbReference type="Pfam" id="PF04389">
    <property type="entry name" value="Peptidase_M28"/>
    <property type="match status" value="1"/>
</dbReference>
<dbReference type="InterPro" id="IPR029156">
    <property type="entry name" value="CTC1"/>
</dbReference>
<gene>
    <name evidence="23" type="ORF">DPX16_2067</name>
</gene>
<evidence type="ECO:0000256" key="6">
    <source>
        <dbReference type="ARBA" id="ARBA00016175"/>
    </source>
</evidence>
<dbReference type="GO" id="GO:0003697">
    <property type="term" value="F:single-stranded DNA binding"/>
    <property type="evidence" value="ECO:0007669"/>
    <property type="project" value="InterPro"/>
</dbReference>
<dbReference type="SUPFAM" id="SSF47672">
    <property type="entry name" value="Transferrin receptor-like dimerisation domain"/>
    <property type="match status" value="1"/>
</dbReference>
<dbReference type="Gene3D" id="3.50.30.30">
    <property type="match status" value="1"/>
</dbReference>
<feature type="transmembrane region" description="Helical" evidence="20">
    <location>
        <begin position="1251"/>
        <end position="1274"/>
    </location>
</feature>
<dbReference type="SUPFAM" id="SSF52025">
    <property type="entry name" value="PA domain"/>
    <property type="match status" value="1"/>
</dbReference>
<dbReference type="GO" id="GO:0033572">
    <property type="term" value="P:transferrin transport"/>
    <property type="evidence" value="ECO:0007669"/>
    <property type="project" value="InterPro"/>
</dbReference>
<keyword evidence="8" id="KW-1003">Cell membrane</keyword>
<comment type="caution">
    <text evidence="23">The sequence shown here is derived from an EMBL/GenBank/DDBJ whole genome shotgun (WGS) entry which is preliminary data.</text>
</comment>
<evidence type="ECO:0000256" key="11">
    <source>
        <dbReference type="ARBA" id="ARBA00022968"/>
    </source>
</evidence>
<keyword evidence="10" id="KW-0779">Telomere</keyword>
<dbReference type="InterPro" id="IPR007484">
    <property type="entry name" value="Peptidase_M28"/>
</dbReference>
<comment type="similarity">
    <text evidence="5">Belongs to the CTC1 family.</text>
</comment>
<evidence type="ECO:0000313" key="24">
    <source>
        <dbReference type="Proteomes" id="UP000281406"/>
    </source>
</evidence>
<keyword evidence="7" id="KW-0158">Chromosome</keyword>
<evidence type="ECO:0000256" key="2">
    <source>
        <dbReference type="ARBA" id="ARBA00004401"/>
    </source>
</evidence>
<dbReference type="GO" id="GO:0004998">
    <property type="term" value="F:transferrin receptor activity"/>
    <property type="evidence" value="ECO:0007669"/>
    <property type="project" value="InterPro"/>
</dbReference>
<keyword evidence="24" id="KW-1185">Reference proteome</keyword>
<dbReference type="SUPFAM" id="SSF53187">
    <property type="entry name" value="Zn-dependent exopeptidases"/>
    <property type="match status" value="1"/>
</dbReference>
<evidence type="ECO:0000256" key="15">
    <source>
        <dbReference type="ARBA" id="ARBA00023157"/>
    </source>
</evidence>
<dbReference type="InterPro" id="IPR003137">
    <property type="entry name" value="PA_domain"/>
</dbReference>
<dbReference type="InterPro" id="IPR037324">
    <property type="entry name" value="TfR1/2_PA"/>
</dbReference>
<dbReference type="Gene3D" id="3.40.630.10">
    <property type="entry name" value="Zn peptidases"/>
    <property type="match status" value="1"/>
</dbReference>
<feature type="domain" description="Peptidase M28" evidence="22">
    <location>
        <begin position="1588"/>
        <end position="1674"/>
    </location>
</feature>
<keyword evidence="16" id="KW-0675">Receptor</keyword>
<feature type="region of interest" description="Disordered" evidence="19">
    <location>
        <begin position="306"/>
        <end position="335"/>
    </location>
</feature>
<keyword evidence="17" id="KW-0325">Glycoprotein</keyword>
<accession>A0A3N0Y0V3</accession>
<evidence type="ECO:0000256" key="8">
    <source>
        <dbReference type="ARBA" id="ARBA00022475"/>
    </source>
</evidence>
<evidence type="ECO:0000259" key="22">
    <source>
        <dbReference type="Pfam" id="PF04389"/>
    </source>
</evidence>
<dbReference type="FunFam" id="3.50.30.30:FF:000010">
    <property type="entry name" value="Transferrin receptor protein 1"/>
    <property type="match status" value="1"/>
</dbReference>
<keyword evidence="15" id="KW-1015">Disulfide bond</keyword>
<evidence type="ECO:0000256" key="3">
    <source>
        <dbReference type="ARBA" id="ARBA00004574"/>
    </source>
</evidence>
<evidence type="ECO:0000256" key="12">
    <source>
        <dbReference type="ARBA" id="ARBA00022989"/>
    </source>
</evidence>
<evidence type="ECO:0000256" key="7">
    <source>
        <dbReference type="ARBA" id="ARBA00022454"/>
    </source>
</evidence>
<dbReference type="Gene3D" id="1.20.930.40">
    <property type="entry name" value="Transferrin receptor-like, dimerisation domain"/>
    <property type="match status" value="1"/>
</dbReference>
<dbReference type="OrthoDB" id="5841748at2759"/>
<feature type="transmembrane region" description="Helical" evidence="20">
    <location>
        <begin position="1170"/>
        <end position="1190"/>
    </location>
</feature>
<evidence type="ECO:0000256" key="4">
    <source>
        <dbReference type="ARBA" id="ARBA00005634"/>
    </source>
</evidence>
<feature type="compositionally biased region" description="Basic and acidic residues" evidence="19">
    <location>
        <begin position="306"/>
        <end position="325"/>
    </location>
</feature>
<dbReference type="InterPro" id="IPR046450">
    <property type="entry name" value="PA_dom_sf"/>
</dbReference>
<keyword evidence="13" id="KW-0238">DNA-binding</keyword>
<protein>
    <recommendedName>
        <fullName evidence="6">CST complex subunit CTC1</fullName>
    </recommendedName>
</protein>
<evidence type="ECO:0000313" key="23">
    <source>
        <dbReference type="EMBL" id="ROL01498.1"/>
    </source>
</evidence>
<dbReference type="InterPro" id="IPR042617">
    <property type="entry name" value="CTC1-like"/>
</dbReference>
<sequence length="1998" mass="220537">MEEFLKHFKNHSRAEQRWLSEVFEEVRQQLHPLIDSSLGLSVVRLSLAVVSKVQRAVGSDSSDLPVSYRLVSVSELTREQRTACCSSLSWSSAHYRERARGAEQMLPDFKALPRDNLLLIGFLCDGRAAGMSDGVWRVRDAGGSVSCTMLKSSCLWLGRLMLFPTWNYIPQNAPAAGYLELIDSPVCVTLEAMAFDPGGTLSEVMSVTRVAELLKQRCEDQVYVCVSGQVSVVCPLLLIGGKRFFCLILSEGGSSVPVFITEAKHQYWRQCVCVGQSVWITSLRVCSLQGLEGRCVLSDSCQSRLHPQENSEEPETHTDTSDAHTHLPSGSAPTVRVKRSTLISFKGTVTKILNAEAGLYEIDRQVGLCLAYQPAQKWGGGLRPGAEIQLHNVHFTYHASPFAPRVVLCACLRSSVQISAFSPLSSKVEVSGSHSPLQCLLLEKNLGASQYLWLCYCQRAVTERLCPRWVRAERVCVVAGRLLDFVCDAEQKTQKKRNIYREMIQEPHQCPVTTYCVCWPSVALWSVKQLCDWMSREVWACLSLPALLPPSAAHMTAVELNAPLSWSAHTVPLEHASSEPLLLVGVLELDSTHATLQLRDQTHALDCVCVQTGQSGARTSDIDTAWLGCLVCVPQCTLVMERFMKTHFPSCKHLDQPSYITHKHCRVYLQLCVDDLTIISPSAAMSRRLSERRDRPEKSRDGGTSETAKRPRADDAADTHDRSKRPLTPAPCMSLLLRLESKQGVTLQNGSGDAHRLQLGFVCRATCLGDVQRWDNDPKNCRTQERERDGDRRKIELHFIGLCVRWFPILHPGCVYRLIALNTEDVSVLKAKGVSARGGVTQLSSPALRLQPQWRMHTLTDELPDAQSGVPALMSVSEVLHSSSAPDIVSFYGVISQRITLQEDSGTKPKIQSLTAAKDPNTEEDLRVRLTVQDAECPGQVIDVYLDLSCGPYTHGLIAGAALQIHHVQRKVSRVCNVYCRSLPISRVSVTDLSSVRSGSGASQSPPPMMLLGEWASARMQRGVVGQVKGHVVGQVKGHVVRVLSLRLQWTCSLCGSIFRQTSCGRTHPPCDSTSAVFQAEAKVVVEDGSGEAHVWFSSDTVCDLLMLNAGQWEGLQRHIRVKGHVKVYTRGYNMMCDDDPDDSLVQYLNCVCSSAAVCRQIHLTCRIRAQRTVCTFITVYCSFILLNVLCEQAAGGGAQADEGVEEGGGVRRRVPQIEMKLVSLEEGSEATLNSDITAMMLQQQMDRRKAAVYLTLIGLLIFSTAFLLGYVAFRGMCHLCGDEGDLIPLSDAAGADHLPEGGVLYMAELRAMLKKYLREERIESTLRRVSRASHPPGSSEGNAVAREILQNLQNLRMDHTWTDSHYATLQFPSRTQRNTLWLVDSEGAELEEIVLDSEGYCAYSATGTATGGVVYVNYGRREDFKQLRAMGVSLNGSIAVARVGGAVSFAEKVWHAQEAGHVGVLIYPDPADVPQDPRRLGLHSNAVISEHVHLGSGDPFTPGFPSFNHTQFPSTQSSGLPIIPAQPISANVASKLLSQLSGPDCPRGWQGRLPYVQCVLGPSFTGPSERRVKMAVYNTMKPVLLNNIFASIEGKIEPDHYIIVGAQRDSWGPGAVKSGVGTALLMELARTFSNMVENGFYPRRSLLFVSWDGGDFGNVGATEWLEVEHPKHTGQSILSLVQRQGGWRNIVKPLYLNSGAYSFTTFGGVPAMQLHFNEDARSYPFVNTQLDSVDRLQELLQGRLGSVGRAVTELVGLMVLKLSHDHILPLDVTCYSSTALKLSSTLNLHAAQLQDARSYPFVNTQLDSVDRLQELLQGRLGSVGRAVTELVGLMVLKLSHDHILPLDVTCYSSTALKLSSTLNLHAAQLQSRGLSPQWVFSARGDYSRAAKNLQEAIKNSDIQDERLARLYNTRIMRVEYYFLSQYVSVVETPFRHVFHGRGDHTLSALADHLSLLHSDPQQFDEARFRRQLALFTWTLQGAANALSGDVWNIDNPL</sequence>
<evidence type="ECO:0000256" key="9">
    <source>
        <dbReference type="ARBA" id="ARBA00022692"/>
    </source>
</evidence>
<dbReference type="GO" id="GO:0010833">
    <property type="term" value="P:telomere maintenance via telomere lengthening"/>
    <property type="evidence" value="ECO:0007669"/>
    <property type="project" value="TreeGrafter"/>
</dbReference>
<keyword evidence="12 20" id="KW-1133">Transmembrane helix</keyword>
<evidence type="ECO:0000256" key="14">
    <source>
        <dbReference type="ARBA" id="ARBA00023136"/>
    </source>
</evidence>
<reference evidence="23 24" key="1">
    <citation type="submission" date="2018-10" db="EMBL/GenBank/DDBJ databases">
        <title>Genome assembly for a Yunnan-Guizhou Plateau 3E fish, Anabarilius grahami (Regan), and its evolutionary and genetic applications.</title>
        <authorList>
            <person name="Jiang W."/>
        </authorList>
    </citation>
    <scope>NUCLEOTIDE SEQUENCE [LARGE SCALE GENOMIC DNA]</scope>
    <source>
        <strain evidence="23">AG-KIZ</strain>
        <tissue evidence="23">Muscle</tissue>
    </source>
</reference>
<dbReference type="GO" id="GO:0005886">
    <property type="term" value="C:plasma membrane"/>
    <property type="evidence" value="ECO:0007669"/>
    <property type="project" value="UniProtKB-SubCell"/>
</dbReference>
<keyword evidence="11" id="KW-0735">Signal-anchor</keyword>
<evidence type="ECO:0000256" key="18">
    <source>
        <dbReference type="ARBA" id="ARBA00023242"/>
    </source>
</evidence>
<name>A0A3N0Y0V3_ANAGA</name>
<evidence type="ECO:0000256" key="10">
    <source>
        <dbReference type="ARBA" id="ARBA00022895"/>
    </source>
</evidence>
<evidence type="ECO:0000259" key="21">
    <source>
        <dbReference type="Pfam" id="PF02225"/>
    </source>
</evidence>
<evidence type="ECO:0000256" key="17">
    <source>
        <dbReference type="ARBA" id="ARBA00023180"/>
    </source>
</evidence>
<keyword evidence="14 20" id="KW-0472">Membrane</keyword>
<dbReference type="Pfam" id="PF15489">
    <property type="entry name" value="CTC1"/>
    <property type="match status" value="1"/>
</dbReference>
<evidence type="ECO:0000256" key="5">
    <source>
        <dbReference type="ARBA" id="ARBA00006332"/>
    </source>
</evidence>
<evidence type="ECO:0000256" key="16">
    <source>
        <dbReference type="ARBA" id="ARBA00023170"/>
    </source>
</evidence>
<evidence type="ECO:0000256" key="19">
    <source>
        <dbReference type="SAM" id="MobiDB-lite"/>
    </source>
</evidence>
<feature type="region of interest" description="Disordered" evidence="19">
    <location>
        <begin position="686"/>
        <end position="728"/>
    </location>
</feature>
<dbReference type="GO" id="GO:1990879">
    <property type="term" value="C:CST complex"/>
    <property type="evidence" value="ECO:0007669"/>
    <property type="project" value="TreeGrafter"/>
</dbReference>
<comment type="similarity">
    <text evidence="4">Belongs to the peptidase M28 family. M28B subfamily.</text>
</comment>
<feature type="compositionally biased region" description="Basic and acidic residues" evidence="19">
    <location>
        <begin position="688"/>
        <end position="721"/>
    </location>
</feature>
<comment type="subcellular location">
    <subcellularLocation>
        <location evidence="2">Cell membrane</location>
        <topology evidence="2">Single-pass type II membrane protein</topology>
    </subcellularLocation>
    <subcellularLocation>
        <location evidence="3">Chromosome</location>
        <location evidence="3">Telomere</location>
    </subcellularLocation>
    <subcellularLocation>
        <location evidence="1">Nucleus</location>
    </subcellularLocation>
</comment>
<evidence type="ECO:0000256" key="20">
    <source>
        <dbReference type="SAM" id="Phobius"/>
    </source>
</evidence>
<evidence type="ECO:0000256" key="1">
    <source>
        <dbReference type="ARBA" id="ARBA00004123"/>
    </source>
</evidence>
<dbReference type="PANTHER" id="PTHR14865">
    <property type="entry name" value="CST COMPLEX SUBUNIT CTC1"/>
    <property type="match status" value="1"/>
</dbReference>
<organism evidence="23 24">
    <name type="scientific">Anabarilius grahami</name>
    <name type="common">Kanglang fish</name>
    <name type="synonym">Barilius grahami</name>
    <dbReference type="NCBI Taxonomy" id="495550"/>
    <lineage>
        <taxon>Eukaryota</taxon>
        <taxon>Metazoa</taxon>
        <taxon>Chordata</taxon>
        <taxon>Craniata</taxon>
        <taxon>Vertebrata</taxon>
        <taxon>Euteleostomi</taxon>
        <taxon>Actinopterygii</taxon>
        <taxon>Neopterygii</taxon>
        <taxon>Teleostei</taxon>
        <taxon>Ostariophysi</taxon>
        <taxon>Cypriniformes</taxon>
        <taxon>Xenocyprididae</taxon>
        <taxon>Xenocypridinae</taxon>
        <taxon>Xenocypridinae incertae sedis</taxon>
        <taxon>Anabarilius</taxon>
    </lineage>
</organism>